<dbReference type="InterPro" id="IPR017853">
    <property type="entry name" value="GH"/>
</dbReference>
<keyword evidence="2" id="KW-1185">Reference proteome</keyword>
<proteinExistence type="predicted"/>
<dbReference type="SUPFAM" id="SSF51445">
    <property type="entry name" value="(Trans)glycosidases"/>
    <property type="match status" value="2"/>
</dbReference>
<protein>
    <submittedName>
        <fullName evidence="1">Beta-xylosidase</fullName>
    </submittedName>
</protein>
<dbReference type="Proteomes" id="UP000436483">
    <property type="component" value="Unassembled WGS sequence"/>
</dbReference>
<comment type="caution">
    <text evidence="1">The sequence shown here is derived from an EMBL/GenBank/DDBJ whole genome shotgun (WGS) entry which is preliminary data.</text>
</comment>
<dbReference type="RefSeq" id="WP_160884021.1">
    <property type="nucleotide sequence ID" value="NZ_WURB01000004.1"/>
</dbReference>
<organism evidence="1 2">
    <name type="scientific">Microvirga makkahensis</name>
    <dbReference type="NCBI Taxonomy" id="1128670"/>
    <lineage>
        <taxon>Bacteria</taxon>
        <taxon>Pseudomonadati</taxon>
        <taxon>Pseudomonadota</taxon>
        <taxon>Alphaproteobacteria</taxon>
        <taxon>Hyphomicrobiales</taxon>
        <taxon>Methylobacteriaceae</taxon>
        <taxon>Microvirga</taxon>
    </lineage>
</organism>
<gene>
    <name evidence="1" type="ORF">GR328_08185</name>
</gene>
<evidence type="ECO:0000313" key="1">
    <source>
        <dbReference type="EMBL" id="MXQ11436.1"/>
    </source>
</evidence>
<reference evidence="1 2" key="2">
    <citation type="submission" date="2020-01" db="EMBL/GenBank/DDBJ databases">
        <title>Microvirga sp. nov., an arsenate reduction bacterium isolated from Tibet hotspring sediments.</title>
        <authorList>
            <person name="Xian W.-D."/>
            <person name="Li W.-J."/>
        </authorList>
    </citation>
    <scope>NUCLEOTIDE SEQUENCE [LARGE SCALE GENOMIC DNA]</scope>
    <source>
        <strain evidence="1 2">KCTC 23863</strain>
    </source>
</reference>
<evidence type="ECO:0000313" key="2">
    <source>
        <dbReference type="Proteomes" id="UP000436483"/>
    </source>
</evidence>
<dbReference type="OrthoDB" id="9775458at2"/>
<dbReference type="Gene3D" id="3.20.20.80">
    <property type="entry name" value="Glycosidases"/>
    <property type="match status" value="2"/>
</dbReference>
<accession>A0A7X3SNI1</accession>
<dbReference type="PANTHER" id="PTHR12631:SF10">
    <property type="entry name" value="BETA-XYLOSIDASE-LIKE PROTEIN-RELATED"/>
    <property type="match status" value="1"/>
</dbReference>
<dbReference type="InterPro" id="IPR051923">
    <property type="entry name" value="Glycosyl_Hydrolase_39"/>
</dbReference>
<sequence length="310" mass="35604">MIEAAMIWNEPNNKSHWDPEIDPDWRLFSEMAIAAGQAIKEANPDLPRVLGGMSPIDPGFISNLKERGVLDHVDVVAVHGFPLDWNLWQIHEWPAKIDEIRAVTDKPIWVTEVGISTFGAEEVQVWGLNRTAELLIGQVPKIHWYSLCDLPRAWEATTRHREAEGSSYYRHFYMGLLREDGTPKPALKEYEKYAAEMGLCQWFHFEDHRLDDAVAWMKRLGVKYLRTGLSWADSFRPNALDWFDRQMEALSDFDVTVTFCFTPEHRGIAPHHTSPPQVKEEFAEFCASMIRRYAPHTSAGSAEKEVLEAL</sequence>
<dbReference type="AlphaFoldDB" id="A0A7X3SNI1"/>
<reference evidence="1 2" key="1">
    <citation type="submission" date="2019-12" db="EMBL/GenBank/DDBJ databases">
        <authorList>
            <person name="Yuan C.-G."/>
        </authorList>
    </citation>
    <scope>NUCLEOTIDE SEQUENCE [LARGE SCALE GENOMIC DNA]</scope>
    <source>
        <strain evidence="1 2">KCTC 23863</strain>
    </source>
</reference>
<dbReference type="GO" id="GO:0004553">
    <property type="term" value="F:hydrolase activity, hydrolyzing O-glycosyl compounds"/>
    <property type="evidence" value="ECO:0007669"/>
    <property type="project" value="TreeGrafter"/>
</dbReference>
<dbReference type="EMBL" id="WURB01000004">
    <property type="protein sequence ID" value="MXQ11436.1"/>
    <property type="molecule type" value="Genomic_DNA"/>
</dbReference>
<dbReference type="PANTHER" id="PTHR12631">
    <property type="entry name" value="ALPHA-L-IDURONIDASE"/>
    <property type="match status" value="1"/>
</dbReference>
<name>A0A7X3SNI1_9HYPH</name>